<feature type="region of interest" description="Disordered" evidence="1">
    <location>
        <begin position="99"/>
        <end position="124"/>
    </location>
</feature>
<reference evidence="2 3" key="1">
    <citation type="journal article" date="2024" name="Commun. Biol.">
        <title>Comparative genomic analysis of thermophilic fungi reveals convergent evolutionary adaptations and gene losses.</title>
        <authorList>
            <person name="Steindorff A.S."/>
            <person name="Aguilar-Pontes M.V."/>
            <person name="Robinson A.J."/>
            <person name="Andreopoulos B."/>
            <person name="LaButti K."/>
            <person name="Kuo A."/>
            <person name="Mondo S."/>
            <person name="Riley R."/>
            <person name="Otillar R."/>
            <person name="Haridas S."/>
            <person name="Lipzen A."/>
            <person name="Grimwood J."/>
            <person name="Schmutz J."/>
            <person name="Clum A."/>
            <person name="Reid I.D."/>
            <person name="Moisan M.C."/>
            <person name="Butler G."/>
            <person name="Nguyen T.T.M."/>
            <person name="Dewar K."/>
            <person name="Conant G."/>
            <person name="Drula E."/>
            <person name="Henrissat B."/>
            <person name="Hansel C."/>
            <person name="Singer S."/>
            <person name="Hutchinson M.I."/>
            <person name="de Vries R.P."/>
            <person name="Natvig D.O."/>
            <person name="Powell A.J."/>
            <person name="Tsang A."/>
            <person name="Grigoriev I.V."/>
        </authorList>
    </citation>
    <scope>NUCLEOTIDE SEQUENCE [LARGE SCALE GENOMIC DNA]</scope>
    <source>
        <strain evidence="2 3">CBS 620.91</strain>
    </source>
</reference>
<dbReference type="Proteomes" id="UP001583172">
    <property type="component" value="Unassembled WGS sequence"/>
</dbReference>
<evidence type="ECO:0000313" key="2">
    <source>
        <dbReference type="EMBL" id="KAL1840915.1"/>
    </source>
</evidence>
<dbReference type="EMBL" id="JAZGSY010000094">
    <property type="protein sequence ID" value="KAL1840915.1"/>
    <property type="molecule type" value="Genomic_DNA"/>
</dbReference>
<proteinExistence type="predicted"/>
<protein>
    <submittedName>
        <fullName evidence="2">Uncharacterized protein</fullName>
    </submittedName>
</protein>
<keyword evidence="3" id="KW-1185">Reference proteome</keyword>
<sequence length="216" mass="24117">MTRGEGVMRGILTYLISGNVQRFVWASTKGLRNMPLMVGLTRAASASTTNSNPSLDTRVRYLFSLSSAMVGLRSLTSLTWRMDGDVGDVMTKLKENNNQASLENPADNPSPAASCPDGRDKSGSRWEGIRCRWHLAATRRDRDQKEFKGFAGEMTTPQKARQPLRLGIHQKCTSHPEPRQLKTPQRVCLVPQLFQPGTSVTFCWRRLEDCKQASSC</sequence>
<evidence type="ECO:0000256" key="1">
    <source>
        <dbReference type="SAM" id="MobiDB-lite"/>
    </source>
</evidence>
<name>A0ABR3VGD4_HUMIN</name>
<gene>
    <name evidence="2" type="ORF">VTJ49DRAFT_7613</name>
</gene>
<comment type="caution">
    <text evidence="2">The sequence shown here is derived from an EMBL/GenBank/DDBJ whole genome shotgun (WGS) entry which is preliminary data.</text>
</comment>
<accession>A0ABR3VGD4</accession>
<evidence type="ECO:0000313" key="3">
    <source>
        <dbReference type="Proteomes" id="UP001583172"/>
    </source>
</evidence>
<organism evidence="2 3">
    <name type="scientific">Humicola insolens</name>
    <name type="common">Soft-rot fungus</name>
    <dbReference type="NCBI Taxonomy" id="85995"/>
    <lineage>
        <taxon>Eukaryota</taxon>
        <taxon>Fungi</taxon>
        <taxon>Dikarya</taxon>
        <taxon>Ascomycota</taxon>
        <taxon>Pezizomycotina</taxon>
        <taxon>Sordariomycetes</taxon>
        <taxon>Sordariomycetidae</taxon>
        <taxon>Sordariales</taxon>
        <taxon>Chaetomiaceae</taxon>
        <taxon>Mycothermus</taxon>
    </lineage>
</organism>